<dbReference type="SUPFAM" id="SSF51230">
    <property type="entry name" value="Single hybrid motif"/>
    <property type="match status" value="1"/>
</dbReference>
<proteinExistence type="predicted"/>
<dbReference type="UniPathway" id="UPA00094"/>
<keyword evidence="8 9" id="KW-0092">Biotin</keyword>
<dbReference type="GO" id="GO:0006633">
    <property type="term" value="P:fatty acid biosynthetic process"/>
    <property type="evidence" value="ECO:0007669"/>
    <property type="project" value="UniProtKB-UniPathway"/>
</dbReference>
<dbReference type="PRINTS" id="PR01071">
    <property type="entry name" value="ACOABIOTINCC"/>
</dbReference>
<dbReference type="GO" id="GO:0009317">
    <property type="term" value="C:acetyl-CoA carboxylase complex"/>
    <property type="evidence" value="ECO:0007669"/>
    <property type="project" value="InterPro"/>
</dbReference>
<comment type="pathway">
    <text evidence="2 9">Lipid metabolism; fatty acid biosynthesis.</text>
</comment>
<dbReference type="InterPro" id="IPR001249">
    <property type="entry name" value="AcCoA_biotinCC"/>
</dbReference>
<comment type="function">
    <text evidence="1 9">This protein is a component of the acetyl coenzyme A carboxylase complex; first, biotin carboxylase catalyzes the carboxylation of the carrier protein and then the transcarboxylase transfers the carboxyl group to form malonyl-CoA.</text>
</comment>
<keyword evidence="11" id="KW-0436">Ligase</keyword>
<protein>
    <recommendedName>
        <fullName evidence="3 9">Biotin carboxyl carrier protein of acetyl-CoA carboxylase</fullName>
    </recommendedName>
</protein>
<feature type="domain" description="Lipoyl-binding" evidence="10">
    <location>
        <begin position="80"/>
        <end position="156"/>
    </location>
</feature>
<dbReference type="InterPro" id="IPR001882">
    <property type="entry name" value="Biotin_BS"/>
</dbReference>
<evidence type="ECO:0000256" key="4">
    <source>
        <dbReference type="ARBA" id="ARBA00022516"/>
    </source>
</evidence>
<keyword evidence="4 9" id="KW-0444">Lipid biosynthesis</keyword>
<gene>
    <name evidence="11" type="ORF">FSO04_26440</name>
</gene>
<dbReference type="PROSITE" id="PS00188">
    <property type="entry name" value="BIOTIN"/>
    <property type="match status" value="1"/>
</dbReference>
<reference evidence="11 12" key="1">
    <citation type="journal article" date="2020" name="Int. J. Syst. Evol. Microbiol.">
        <title>Paraburkholderia madseniana sp. nov., a phenolic acid-degrading bacterium isolated from acidic forest soil.</title>
        <authorList>
            <person name="Wilhelm R.C."/>
            <person name="Murphy S.J.L."/>
            <person name="Feriancek N.M."/>
            <person name="Karasz D.C."/>
            <person name="DeRito C.M."/>
            <person name="Newman J.D."/>
            <person name="Buckley D.H."/>
        </authorList>
    </citation>
    <scope>NUCLEOTIDE SEQUENCE [LARGE SCALE GENOMIC DNA]</scope>
    <source>
        <strain evidence="11 12">RP11</strain>
    </source>
</reference>
<keyword evidence="5 9" id="KW-0276">Fatty acid metabolism</keyword>
<dbReference type="PROSITE" id="PS50968">
    <property type="entry name" value="BIOTINYL_LIPOYL"/>
    <property type="match status" value="1"/>
</dbReference>
<dbReference type="GO" id="GO:0003989">
    <property type="term" value="F:acetyl-CoA carboxylase activity"/>
    <property type="evidence" value="ECO:0007669"/>
    <property type="project" value="InterPro"/>
</dbReference>
<sequence length="160" mass="16844">MSLTHTDVTRILELLDRAAELDSLEVKLGDFVVQASKPGAVAPDSAAVFRPAATASPAAMQVTPNAAPAAETAVQIPEGMVAIRAPMVGTFYSSPRPGEPLFVEEGGVVEADTTVCLVEVMKMFNSVESATRGIVHKILVRNGELVQHNQVLMLIAPLPA</sequence>
<accession>A0A6N6WAK4</accession>
<evidence type="ECO:0000256" key="7">
    <source>
        <dbReference type="ARBA" id="ARBA00023160"/>
    </source>
</evidence>
<evidence type="ECO:0000256" key="9">
    <source>
        <dbReference type="RuleBase" id="RU364072"/>
    </source>
</evidence>
<keyword evidence="6 9" id="KW-0443">Lipid metabolism</keyword>
<evidence type="ECO:0000313" key="11">
    <source>
        <dbReference type="EMBL" id="KAE8756979.1"/>
    </source>
</evidence>
<evidence type="ECO:0000259" key="10">
    <source>
        <dbReference type="PROSITE" id="PS50968"/>
    </source>
</evidence>
<dbReference type="OrthoDB" id="5297413at2"/>
<evidence type="ECO:0000256" key="8">
    <source>
        <dbReference type="ARBA" id="ARBA00023267"/>
    </source>
</evidence>
<dbReference type="Pfam" id="PF00364">
    <property type="entry name" value="Biotin_lipoyl"/>
    <property type="match status" value="1"/>
</dbReference>
<dbReference type="EMBL" id="VOSW01000054">
    <property type="protein sequence ID" value="KAE8756979.1"/>
    <property type="molecule type" value="Genomic_DNA"/>
</dbReference>
<organism evidence="11 12">
    <name type="scientific">Paraburkholderia madseniana</name>
    <dbReference type="NCBI Taxonomy" id="2599607"/>
    <lineage>
        <taxon>Bacteria</taxon>
        <taxon>Pseudomonadati</taxon>
        <taxon>Pseudomonadota</taxon>
        <taxon>Betaproteobacteria</taxon>
        <taxon>Burkholderiales</taxon>
        <taxon>Burkholderiaceae</taxon>
        <taxon>Paraburkholderia</taxon>
    </lineage>
</organism>
<evidence type="ECO:0000256" key="3">
    <source>
        <dbReference type="ARBA" id="ARBA00017562"/>
    </source>
</evidence>
<dbReference type="Proteomes" id="UP000463700">
    <property type="component" value="Unassembled WGS sequence"/>
</dbReference>
<dbReference type="AlphaFoldDB" id="A0A6N6WAK4"/>
<evidence type="ECO:0000313" key="12">
    <source>
        <dbReference type="Proteomes" id="UP000463700"/>
    </source>
</evidence>
<dbReference type="RefSeq" id="WP_154564063.1">
    <property type="nucleotide sequence ID" value="NZ_JAMXWG010000035.1"/>
</dbReference>
<comment type="caution">
    <text evidence="11">The sequence shown here is derived from an EMBL/GenBank/DDBJ whole genome shotgun (WGS) entry which is preliminary data.</text>
</comment>
<dbReference type="PANTHER" id="PTHR45266">
    <property type="entry name" value="OXALOACETATE DECARBOXYLASE ALPHA CHAIN"/>
    <property type="match status" value="1"/>
</dbReference>
<evidence type="ECO:0000256" key="5">
    <source>
        <dbReference type="ARBA" id="ARBA00022832"/>
    </source>
</evidence>
<dbReference type="Gene3D" id="2.40.50.100">
    <property type="match status" value="1"/>
</dbReference>
<dbReference type="CDD" id="cd06850">
    <property type="entry name" value="biotinyl_domain"/>
    <property type="match status" value="1"/>
</dbReference>
<evidence type="ECO:0000256" key="1">
    <source>
        <dbReference type="ARBA" id="ARBA00003761"/>
    </source>
</evidence>
<evidence type="ECO:0000256" key="2">
    <source>
        <dbReference type="ARBA" id="ARBA00005194"/>
    </source>
</evidence>
<evidence type="ECO:0000256" key="6">
    <source>
        <dbReference type="ARBA" id="ARBA00023098"/>
    </source>
</evidence>
<keyword evidence="7 9" id="KW-0275">Fatty acid biosynthesis</keyword>
<dbReference type="PANTHER" id="PTHR45266:SF3">
    <property type="entry name" value="OXALOACETATE DECARBOXYLASE ALPHA CHAIN"/>
    <property type="match status" value="1"/>
</dbReference>
<name>A0A6N6WAK4_9BURK</name>
<dbReference type="InterPro" id="IPR011053">
    <property type="entry name" value="Single_hybrid_motif"/>
</dbReference>
<dbReference type="InterPro" id="IPR050709">
    <property type="entry name" value="Biotin_Carboxyl_Carrier/Decarb"/>
</dbReference>
<dbReference type="InterPro" id="IPR000089">
    <property type="entry name" value="Biotin_lipoyl"/>
</dbReference>